<dbReference type="Proteomes" id="UP000249700">
    <property type="component" value="Unassembled WGS sequence"/>
</dbReference>
<gene>
    <name evidence="2" type="ORF">BCL93_11629</name>
</gene>
<accession>A0A328XGY4</accession>
<dbReference type="EMBL" id="QLSX01000016">
    <property type="protein sequence ID" value="RAR57096.1"/>
    <property type="molecule type" value="Genomic_DNA"/>
</dbReference>
<feature type="region of interest" description="Disordered" evidence="1">
    <location>
        <begin position="31"/>
        <end position="83"/>
    </location>
</feature>
<proteinExistence type="predicted"/>
<evidence type="ECO:0000256" key="1">
    <source>
        <dbReference type="SAM" id="MobiDB-lite"/>
    </source>
</evidence>
<evidence type="ECO:0000313" key="3">
    <source>
        <dbReference type="Proteomes" id="UP000249700"/>
    </source>
</evidence>
<sequence>MRVAMRFREPPLEPVLDRRRIDRPMSAYLANAGHDQPLHDKQQEGQVTEAMTQAVEEHTGRPVRGRRPIVRRDLAESPGALAR</sequence>
<dbReference type="AlphaFoldDB" id="A0A328XGY4"/>
<comment type="caution">
    <text evidence="2">The sequence shown here is derived from an EMBL/GenBank/DDBJ whole genome shotgun (WGS) entry which is preliminary data.</text>
</comment>
<reference evidence="2 3" key="1">
    <citation type="submission" date="2018-06" db="EMBL/GenBank/DDBJ databases">
        <title>Comparative analysis of microorganisms from saline springs in Andes Mountain Range, Colombia.</title>
        <authorList>
            <person name="Rubin E."/>
        </authorList>
    </citation>
    <scope>NUCLEOTIDE SEQUENCE [LARGE SCALE GENOMIC DNA]</scope>
    <source>
        <strain evidence="2 3">USBA-857</strain>
    </source>
</reference>
<evidence type="ECO:0000313" key="2">
    <source>
        <dbReference type="EMBL" id="RAR57096.1"/>
    </source>
</evidence>
<protein>
    <submittedName>
        <fullName evidence="2">Uncharacterized protein</fullName>
    </submittedName>
</protein>
<name>A0A328XGY4_9GAMM</name>
<organism evidence="2 3">
    <name type="scientific">Onishia taeanensis</name>
    <dbReference type="NCBI Taxonomy" id="284577"/>
    <lineage>
        <taxon>Bacteria</taxon>
        <taxon>Pseudomonadati</taxon>
        <taxon>Pseudomonadota</taxon>
        <taxon>Gammaproteobacteria</taxon>
        <taxon>Oceanospirillales</taxon>
        <taxon>Halomonadaceae</taxon>
        <taxon>Onishia</taxon>
    </lineage>
</organism>